<gene>
    <name evidence="6" type="ORF">NCTC11088_00065</name>
</gene>
<evidence type="ECO:0000256" key="5">
    <source>
        <dbReference type="ARBA" id="ARBA00023136"/>
    </source>
</evidence>
<organism evidence="6 7">
    <name type="scientific">Peptoniphilus indolicus</name>
    <dbReference type="NCBI Taxonomy" id="33030"/>
    <lineage>
        <taxon>Bacteria</taxon>
        <taxon>Bacillati</taxon>
        <taxon>Bacillota</taxon>
        <taxon>Tissierellia</taxon>
        <taxon>Tissierellales</taxon>
        <taxon>Peptoniphilaceae</taxon>
        <taxon>Peptoniphilus</taxon>
    </lineage>
</organism>
<evidence type="ECO:0000256" key="2">
    <source>
        <dbReference type="ARBA" id="ARBA00008854"/>
    </source>
</evidence>
<comment type="similarity">
    <text evidence="2">Belongs to the LemA family.</text>
</comment>
<sequence length="184" mass="20554">MKKIVGILILLVVVIAAMAIPKYNKLVKLDNDVDSAFSQVQVVVKRRADLIPNLVNTVKGYAKHEQETFEKVIQARNTVNEARTPAELSKAEQNLTSAIGDINVVVEAYPELKADKNFLNLQAQLEGTENRIAVERQRYNGAVKEFNLTVRQFPMNLFAGMLGFSQKDYFEAAPAEQNAPEVSF</sequence>
<evidence type="ECO:0000313" key="7">
    <source>
        <dbReference type="Proteomes" id="UP000254777"/>
    </source>
</evidence>
<comment type="subcellular location">
    <subcellularLocation>
        <location evidence="1">Membrane</location>
        <topology evidence="1">Single-pass membrane protein</topology>
    </subcellularLocation>
</comment>
<dbReference type="PANTHER" id="PTHR34478">
    <property type="entry name" value="PROTEIN LEMA"/>
    <property type="match status" value="1"/>
</dbReference>
<evidence type="ECO:0000256" key="4">
    <source>
        <dbReference type="ARBA" id="ARBA00022989"/>
    </source>
</evidence>
<reference evidence="6 7" key="1">
    <citation type="submission" date="2018-06" db="EMBL/GenBank/DDBJ databases">
        <authorList>
            <consortium name="Pathogen Informatics"/>
            <person name="Doyle S."/>
        </authorList>
    </citation>
    <scope>NUCLEOTIDE SEQUENCE [LARGE SCALE GENOMIC DNA]</scope>
    <source>
        <strain evidence="6 7">NCTC11088</strain>
    </source>
</reference>
<dbReference type="AlphaFoldDB" id="A0A379D9W3"/>
<protein>
    <submittedName>
        <fullName evidence="6">LemA family</fullName>
    </submittedName>
</protein>
<keyword evidence="4" id="KW-1133">Transmembrane helix</keyword>
<name>A0A379D9W3_9FIRM</name>
<keyword evidence="5" id="KW-0472">Membrane</keyword>
<evidence type="ECO:0000313" key="6">
    <source>
        <dbReference type="EMBL" id="SUB74335.1"/>
    </source>
</evidence>
<dbReference type="Gene3D" id="1.20.1440.20">
    <property type="entry name" value="LemA-like domain"/>
    <property type="match status" value="1"/>
</dbReference>
<dbReference type="GO" id="GO:0016020">
    <property type="term" value="C:membrane"/>
    <property type="evidence" value="ECO:0007669"/>
    <property type="project" value="UniProtKB-SubCell"/>
</dbReference>
<dbReference type="InterPro" id="IPR007156">
    <property type="entry name" value="MamQ_LemA"/>
</dbReference>
<dbReference type="PANTHER" id="PTHR34478:SF2">
    <property type="entry name" value="MEMBRANE PROTEIN"/>
    <property type="match status" value="1"/>
</dbReference>
<keyword evidence="3" id="KW-0812">Transmembrane</keyword>
<dbReference type="Pfam" id="PF04011">
    <property type="entry name" value="LemA"/>
    <property type="match status" value="1"/>
</dbReference>
<evidence type="ECO:0000256" key="1">
    <source>
        <dbReference type="ARBA" id="ARBA00004167"/>
    </source>
</evidence>
<accession>A0A379D9W3</accession>
<dbReference type="RefSeq" id="WP_004822400.1">
    <property type="nucleotide sequence ID" value="NZ_UGTH01000001.1"/>
</dbReference>
<dbReference type="EMBL" id="UGTH01000001">
    <property type="protein sequence ID" value="SUB74335.1"/>
    <property type="molecule type" value="Genomic_DNA"/>
</dbReference>
<proteinExistence type="inferred from homology"/>
<dbReference type="InterPro" id="IPR023353">
    <property type="entry name" value="LemA-like_dom_sf"/>
</dbReference>
<dbReference type="SUPFAM" id="SSF140478">
    <property type="entry name" value="LemA-like"/>
    <property type="match status" value="1"/>
</dbReference>
<dbReference type="Proteomes" id="UP000254777">
    <property type="component" value="Unassembled WGS sequence"/>
</dbReference>
<evidence type="ECO:0000256" key="3">
    <source>
        <dbReference type="ARBA" id="ARBA00022692"/>
    </source>
</evidence>